<dbReference type="InterPro" id="IPR016164">
    <property type="entry name" value="FAD-linked_Oxase-like_C"/>
</dbReference>
<evidence type="ECO:0000256" key="4">
    <source>
        <dbReference type="ARBA" id="ARBA00022827"/>
    </source>
</evidence>
<dbReference type="SUPFAM" id="SSF55103">
    <property type="entry name" value="FAD-linked oxidases, C-terminal domain"/>
    <property type="match status" value="1"/>
</dbReference>
<dbReference type="Gene3D" id="3.30.70.2740">
    <property type="match status" value="1"/>
</dbReference>
<dbReference type="Proteomes" id="UP000002489">
    <property type="component" value="Unassembled WGS sequence"/>
</dbReference>
<sequence>MKVINQSGGAGGRVWDEYPTLFLNSCRSFEFAKTEDEMQSLWSARKQALWANLAVRPEGTQIWSTDVAVPLSRMAELIEISKQRASQLGLFNSVMGHVGDGNFHQVVMYNPDDKQERQAVSDCVDGMMARALEMEGTVSGEHGIGLGKKKELGPATIGIMKAIKDTLDPQ</sequence>
<keyword evidence="5" id="KW-0560">Oxidoreductase</keyword>
<dbReference type="STRING" id="426428.A0A0D2Y9T6"/>
<evidence type="ECO:0000256" key="5">
    <source>
        <dbReference type="ARBA" id="ARBA00023002"/>
    </source>
</evidence>
<dbReference type="FunFam" id="3.30.70.2740:FF:000001">
    <property type="entry name" value="D-lactate dehydrogenase mitochondrial"/>
    <property type="match status" value="1"/>
</dbReference>
<evidence type="ECO:0000313" key="8">
    <source>
        <dbReference type="Proteomes" id="UP000002489"/>
    </source>
</evidence>
<name>A0A0D2Y9T6_FUSOF</name>
<organism evidence="7 8">
    <name type="scientific">Fusarium oxysporum (strain Fo5176)</name>
    <name type="common">Fusarium vascular wilt</name>
    <dbReference type="NCBI Taxonomy" id="660025"/>
    <lineage>
        <taxon>Eukaryota</taxon>
        <taxon>Fungi</taxon>
        <taxon>Dikarya</taxon>
        <taxon>Ascomycota</taxon>
        <taxon>Pezizomycotina</taxon>
        <taxon>Sordariomycetes</taxon>
        <taxon>Hypocreomycetidae</taxon>
        <taxon>Hypocreales</taxon>
        <taxon>Nectriaceae</taxon>
        <taxon>Fusarium</taxon>
        <taxon>Fusarium oxysporum species complex</taxon>
    </lineage>
</organism>
<dbReference type="EnsemblFungi" id="FOXG_13057T0">
    <property type="protein sequence ID" value="FOXG_13057P0"/>
    <property type="gene ID" value="FOXG_13057"/>
</dbReference>
<evidence type="ECO:0000256" key="3">
    <source>
        <dbReference type="ARBA" id="ARBA00022630"/>
    </source>
</evidence>
<reference evidence="7" key="2">
    <citation type="submission" date="2025-08" db="UniProtKB">
        <authorList>
            <consortium name="EnsemblFungi"/>
        </authorList>
    </citation>
    <scope>IDENTIFICATION</scope>
    <source>
        <strain evidence="7">4287 / CBS 123668 / FGSC 9935 / NRRL 34936</strain>
    </source>
</reference>
<evidence type="ECO:0000256" key="2">
    <source>
        <dbReference type="ARBA" id="ARBA00008000"/>
    </source>
</evidence>
<reference evidence="8" key="1">
    <citation type="journal article" date="2012" name="Mol. Plant Microbe Interact.">
        <title>A highly conserved effector in Fusarium oxysporum is required for full virulence on Arabidopsis.</title>
        <authorList>
            <person name="Thatcher L.F."/>
            <person name="Gardiner D.M."/>
            <person name="Kazan K."/>
            <person name="Manners J."/>
        </authorList>
    </citation>
    <scope>NUCLEOTIDE SEQUENCE [LARGE SCALE GENOMIC DNA]</scope>
    <source>
        <strain evidence="8">Fo5176</strain>
    </source>
</reference>
<evidence type="ECO:0000259" key="6">
    <source>
        <dbReference type="Pfam" id="PF02913"/>
    </source>
</evidence>
<dbReference type="GO" id="GO:0004458">
    <property type="term" value="F:D-lactate dehydrogenase (cytochrome) activity"/>
    <property type="evidence" value="ECO:0007669"/>
    <property type="project" value="TreeGrafter"/>
</dbReference>
<dbReference type="Pfam" id="PF02913">
    <property type="entry name" value="FAD-oxidase_C"/>
    <property type="match status" value="1"/>
</dbReference>
<dbReference type="GO" id="GO:0008720">
    <property type="term" value="F:D-lactate dehydrogenase (NAD+) activity"/>
    <property type="evidence" value="ECO:0007669"/>
    <property type="project" value="TreeGrafter"/>
</dbReference>
<dbReference type="InterPro" id="IPR004113">
    <property type="entry name" value="FAD-bd_oxidored_4_C"/>
</dbReference>
<accession>A0A0D2Y9T6</accession>
<keyword evidence="4" id="KW-0274">FAD</keyword>
<feature type="domain" description="FAD-binding oxidoreductase/transferase type 4 C-terminal" evidence="6">
    <location>
        <begin position="28"/>
        <end position="170"/>
    </location>
</feature>
<dbReference type="PANTHER" id="PTHR11748:SF83">
    <property type="entry name" value="DEHYDROGENASE (CYTOCHROME), PUTATIVE (AFU_ORTHOLOGUE AFUA_1G17520)-RELATED"/>
    <property type="match status" value="1"/>
</dbReference>
<keyword evidence="3" id="KW-0285">Flavoprotein</keyword>
<protein>
    <recommendedName>
        <fullName evidence="6">FAD-binding oxidoreductase/transferase type 4 C-terminal domain-containing protein</fullName>
    </recommendedName>
</protein>
<dbReference type="GO" id="GO:0005739">
    <property type="term" value="C:mitochondrion"/>
    <property type="evidence" value="ECO:0007669"/>
    <property type="project" value="TreeGrafter"/>
</dbReference>
<proteinExistence type="inferred from homology"/>
<dbReference type="GO" id="GO:1903457">
    <property type="term" value="P:lactate catabolic process"/>
    <property type="evidence" value="ECO:0007669"/>
    <property type="project" value="TreeGrafter"/>
</dbReference>
<dbReference type="PANTHER" id="PTHR11748">
    <property type="entry name" value="D-LACTATE DEHYDROGENASE"/>
    <property type="match status" value="1"/>
</dbReference>
<dbReference type="GO" id="GO:0050660">
    <property type="term" value="F:flavin adenine dinucleotide binding"/>
    <property type="evidence" value="ECO:0007669"/>
    <property type="project" value="InterPro"/>
</dbReference>
<evidence type="ECO:0000313" key="7">
    <source>
        <dbReference type="EnsemblFungi" id="FOXG_13057P0"/>
    </source>
</evidence>
<comment type="similarity">
    <text evidence="2">Belongs to the FAD-binding oxidoreductase/transferase type 4 family.</text>
</comment>
<comment type="cofactor">
    <cofactor evidence="1">
        <name>FAD</name>
        <dbReference type="ChEBI" id="CHEBI:57692"/>
    </cofactor>
</comment>
<evidence type="ECO:0000256" key="1">
    <source>
        <dbReference type="ARBA" id="ARBA00001974"/>
    </source>
</evidence>
<dbReference type="AlphaFoldDB" id="A0A0D2Y9T6"/>